<evidence type="ECO:0000256" key="3">
    <source>
        <dbReference type="SAM" id="Phobius"/>
    </source>
</evidence>
<keyword evidence="1" id="KW-0547">Nucleotide-binding</keyword>
<dbReference type="NCBIfam" id="TIGR01007">
    <property type="entry name" value="eps_fam"/>
    <property type="match status" value="1"/>
</dbReference>
<evidence type="ECO:0000256" key="1">
    <source>
        <dbReference type="ARBA" id="ARBA00022741"/>
    </source>
</evidence>
<dbReference type="Pfam" id="PF01656">
    <property type="entry name" value="CbiA"/>
    <property type="match status" value="1"/>
</dbReference>
<accession>A0A918CF57</accession>
<evidence type="ECO:0000313" key="5">
    <source>
        <dbReference type="EMBL" id="GGR20823.1"/>
    </source>
</evidence>
<dbReference type="PANTHER" id="PTHR32309">
    <property type="entry name" value="TYROSINE-PROTEIN KINASE"/>
    <property type="match status" value="1"/>
</dbReference>
<dbReference type="SUPFAM" id="SSF52540">
    <property type="entry name" value="P-loop containing nucleoside triphosphate hydrolases"/>
    <property type="match status" value="1"/>
</dbReference>
<feature type="transmembrane region" description="Helical" evidence="3">
    <location>
        <begin position="30"/>
        <end position="48"/>
    </location>
</feature>
<dbReference type="PANTHER" id="PTHR32309:SF31">
    <property type="entry name" value="CAPSULAR EXOPOLYSACCHARIDE FAMILY"/>
    <property type="match status" value="1"/>
</dbReference>
<dbReference type="InterPro" id="IPR005702">
    <property type="entry name" value="Wzc-like_C"/>
</dbReference>
<dbReference type="EMBL" id="BMQL01000025">
    <property type="protein sequence ID" value="GGR20823.1"/>
    <property type="molecule type" value="Genomic_DNA"/>
</dbReference>
<dbReference type="InterPro" id="IPR027417">
    <property type="entry name" value="P-loop_NTPase"/>
</dbReference>
<feature type="domain" description="CobQ/CobB/MinD/ParA nucleotide binding" evidence="4">
    <location>
        <begin position="344"/>
        <end position="527"/>
    </location>
</feature>
<dbReference type="InterPro" id="IPR002586">
    <property type="entry name" value="CobQ/CobB/MinD/ParA_Nub-bd_dom"/>
</dbReference>
<evidence type="ECO:0000313" key="6">
    <source>
        <dbReference type="Proteomes" id="UP000603865"/>
    </source>
</evidence>
<keyword evidence="3" id="KW-0472">Membrane</keyword>
<gene>
    <name evidence="5" type="ORF">GCM10008957_36510</name>
</gene>
<proteinExistence type="predicted"/>
<protein>
    <submittedName>
        <fullName evidence="5">ExoP</fullName>
    </submittedName>
</protein>
<sequence length="540" mass="58353">MTNYPATNAVPTSINDVDLSQVLRVLRRQWLPLLLTPLVLGGATYLLFNRQAPVYQASTSLMSAPPDSGNSVLNGSSVIAAQLPQGAVDEVVHSSTAVNRTIQLINKSNLAQTVKLHIVRDLKNELADQKFKRLTVTSRLDQFQRGVYDIRASAESPQAAQLLATASTQALLEWDLRRAQEGVSRARQNIQDQLNNINARLAVATPGSTDQQSLVSARGQLILNLSQATVFEEGARGNLTLLADANTPRDPVAPKPRQNALLVALVTLFAGAGLTLLLDSLRRKVRSTGDVIGLDIPVLGELPRLPNSRRSQVVRAARNGKLYESTGFIRVNLGSNVPQSQAVVAVTSARPGEGKSSVVAATAISYALAGRRVLIIDLDLHRPTQQEFWQLGGRPWVSLPGATQAKQTSIALAFEHPEQASAIDVGEGIHILPAGESGRRAASLLTDAKFPVLLKQWATAYDIVLIDTPPVLAVSDALVVARHADGLLLVVASEETSVPEIQRVMRDVQTNNTKLIGVVLNKVRRNEAGYYYTYQYDGTK</sequence>
<dbReference type="AlphaFoldDB" id="A0A918CF57"/>
<keyword evidence="3" id="KW-1133">Transmembrane helix</keyword>
<comment type="caution">
    <text evidence="5">The sequence shown here is derived from an EMBL/GenBank/DDBJ whole genome shotgun (WGS) entry which is preliminary data.</text>
</comment>
<organism evidence="5 6">
    <name type="scientific">Deinococcus ruber</name>
    <dbReference type="NCBI Taxonomy" id="1848197"/>
    <lineage>
        <taxon>Bacteria</taxon>
        <taxon>Thermotogati</taxon>
        <taxon>Deinococcota</taxon>
        <taxon>Deinococci</taxon>
        <taxon>Deinococcales</taxon>
        <taxon>Deinococcaceae</taxon>
        <taxon>Deinococcus</taxon>
    </lineage>
</organism>
<evidence type="ECO:0000259" key="4">
    <source>
        <dbReference type="Pfam" id="PF01656"/>
    </source>
</evidence>
<reference evidence="5" key="1">
    <citation type="journal article" date="2014" name="Int. J. Syst. Evol. Microbiol.">
        <title>Complete genome sequence of Corynebacterium casei LMG S-19264T (=DSM 44701T), isolated from a smear-ripened cheese.</title>
        <authorList>
            <consortium name="US DOE Joint Genome Institute (JGI-PGF)"/>
            <person name="Walter F."/>
            <person name="Albersmeier A."/>
            <person name="Kalinowski J."/>
            <person name="Ruckert C."/>
        </authorList>
    </citation>
    <scope>NUCLEOTIDE SEQUENCE</scope>
    <source>
        <strain evidence="5">JCM 31311</strain>
    </source>
</reference>
<dbReference type="GO" id="GO:0005524">
    <property type="term" value="F:ATP binding"/>
    <property type="evidence" value="ECO:0007669"/>
    <property type="project" value="UniProtKB-KW"/>
</dbReference>
<keyword evidence="6" id="KW-1185">Reference proteome</keyword>
<dbReference type="Gene3D" id="3.40.50.300">
    <property type="entry name" value="P-loop containing nucleotide triphosphate hydrolases"/>
    <property type="match status" value="1"/>
</dbReference>
<reference evidence="5" key="2">
    <citation type="submission" date="2020-09" db="EMBL/GenBank/DDBJ databases">
        <authorList>
            <person name="Sun Q."/>
            <person name="Ohkuma M."/>
        </authorList>
    </citation>
    <scope>NUCLEOTIDE SEQUENCE</scope>
    <source>
        <strain evidence="5">JCM 31311</strain>
    </source>
</reference>
<evidence type="ECO:0000256" key="2">
    <source>
        <dbReference type="ARBA" id="ARBA00022840"/>
    </source>
</evidence>
<dbReference type="Proteomes" id="UP000603865">
    <property type="component" value="Unassembled WGS sequence"/>
</dbReference>
<dbReference type="CDD" id="cd05387">
    <property type="entry name" value="BY-kinase"/>
    <property type="match status" value="1"/>
</dbReference>
<name>A0A918CF57_9DEIO</name>
<feature type="transmembrane region" description="Helical" evidence="3">
    <location>
        <begin position="260"/>
        <end position="278"/>
    </location>
</feature>
<dbReference type="InterPro" id="IPR050445">
    <property type="entry name" value="Bact_polysacc_biosynth/exp"/>
</dbReference>
<keyword evidence="3" id="KW-0812">Transmembrane</keyword>
<keyword evidence="2" id="KW-0067">ATP-binding</keyword>